<sequence length="94" mass="10450">MTRLPKSKEATRICKEWAADFTQRGMHQDAAFWVEVAEQFKQGSTISEAASSTIQREIDGRVHAGRTMATMPMVGAAIAEIGKEAQRLRQIIES</sequence>
<dbReference type="AlphaFoldDB" id="A0A6X8MH35"/>
<reference evidence="1" key="2">
    <citation type="submission" date="2019-10" db="EMBL/GenBank/DDBJ databases">
        <authorList>
            <consortium name="NCBI Pathogen Detection Project"/>
        </authorList>
    </citation>
    <scope>NUCLEOTIDE SEQUENCE</scope>
    <source>
        <strain evidence="1">Salmonella enterica</strain>
    </source>
</reference>
<organism evidence="1">
    <name type="scientific">Salmonella enterica subsp. enterica serovar Mbandaka</name>
    <dbReference type="NCBI Taxonomy" id="192954"/>
    <lineage>
        <taxon>Bacteria</taxon>
        <taxon>Pseudomonadati</taxon>
        <taxon>Pseudomonadota</taxon>
        <taxon>Gammaproteobacteria</taxon>
        <taxon>Enterobacterales</taxon>
        <taxon>Enterobacteriaceae</taxon>
        <taxon>Salmonella</taxon>
    </lineage>
</organism>
<dbReference type="EMBL" id="DAAFYQ010000118">
    <property type="protein sequence ID" value="HAB2052127.1"/>
    <property type="molecule type" value="Genomic_DNA"/>
</dbReference>
<protein>
    <submittedName>
        <fullName evidence="1">Uncharacterized protein</fullName>
    </submittedName>
</protein>
<accession>A0A6X8MH35</accession>
<comment type="caution">
    <text evidence="1">The sequence shown here is derived from an EMBL/GenBank/DDBJ whole genome shotgun (WGS) entry which is preliminary data.</text>
</comment>
<name>A0A6X8MH35_SALET</name>
<proteinExistence type="predicted"/>
<gene>
    <name evidence="1" type="ORF">GB150_21075</name>
</gene>
<evidence type="ECO:0000313" key="1">
    <source>
        <dbReference type="EMBL" id="HAB2052127.1"/>
    </source>
</evidence>
<reference evidence="1" key="1">
    <citation type="journal article" date="2018" name="Genome Biol.">
        <title>SKESA: strategic k-mer extension for scrupulous assemblies.</title>
        <authorList>
            <person name="Souvorov A."/>
            <person name="Agarwala R."/>
            <person name="Lipman D.J."/>
        </authorList>
    </citation>
    <scope>NUCLEOTIDE SEQUENCE</scope>
    <source>
        <strain evidence="1">Salmonella enterica</strain>
    </source>
</reference>